<dbReference type="EMBL" id="FNKB01000001">
    <property type="protein sequence ID" value="SDQ09873.1"/>
    <property type="molecule type" value="Genomic_DNA"/>
</dbReference>
<keyword evidence="2" id="KW-1133">Transmembrane helix</keyword>
<evidence type="ECO:0000256" key="1">
    <source>
        <dbReference type="SAM" id="MobiDB-lite"/>
    </source>
</evidence>
<dbReference type="AlphaFoldDB" id="A0A1H0Y432"/>
<sequence length="261" mass="25485">MIAGATALNVVALGLAPISIVQPVGALALIVAVVISARSSGLRISAGLAAGIVLTVLAVAAFVTISAGHARDAQPTEERMLQLAALLCGCVAFGLLLAAGRAGHHARVAAAGVVYGAVVSAMHVVAVAGVATLRRDGADGPDGAHGAPNGALILLLLGLLLAAALAGLWLVQTAYASGPPETVLAGLTVLDPLVAVGIGMLLLGEYAPLPQAAVAGLAVSGAAAAAGIVLIARHHPELTDPAAPMAPHRDAVGAAPQNRRS</sequence>
<feature type="transmembrane region" description="Helical" evidence="2">
    <location>
        <begin position="183"/>
        <end position="203"/>
    </location>
</feature>
<feature type="transmembrane region" description="Helical" evidence="2">
    <location>
        <begin position="151"/>
        <end position="171"/>
    </location>
</feature>
<dbReference type="eggNOG" id="COG0697">
    <property type="taxonomic scope" value="Bacteria"/>
</dbReference>
<proteinExistence type="predicted"/>
<feature type="transmembrane region" description="Helical" evidence="2">
    <location>
        <begin position="209"/>
        <end position="232"/>
    </location>
</feature>
<dbReference type="Proteomes" id="UP000182690">
    <property type="component" value="Unassembled WGS sequence"/>
</dbReference>
<gene>
    <name evidence="3" type="ORF">SAMN04488565_0498</name>
</gene>
<keyword evidence="2" id="KW-0812">Transmembrane</keyword>
<feature type="transmembrane region" description="Helical" evidence="2">
    <location>
        <begin position="47"/>
        <end position="68"/>
    </location>
</feature>
<dbReference type="OrthoDB" id="5187629at2"/>
<dbReference type="RefSeq" id="WP_010155740.1">
    <property type="nucleotide sequence ID" value="NZ_FNKB01000001.1"/>
</dbReference>
<dbReference type="STRING" id="1079994.SAMN04488565_0498"/>
<reference evidence="3 4" key="1">
    <citation type="submission" date="2016-10" db="EMBL/GenBank/DDBJ databases">
        <authorList>
            <person name="de Groot N.N."/>
        </authorList>
    </citation>
    <scope>NUCLEOTIDE SEQUENCE [LARGE SCALE GENOMIC DNA]</scope>
    <source>
        <strain evidence="3 4">DSM 22788</strain>
    </source>
</reference>
<protein>
    <recommendedName>
        <fullName evidence="5">Integral membrane protein</fullName>
    </recommendedName>
</protein>
<evidence type="ECO:0000256" key="2">
    <source>
        <dbReference type="SAM" id="Phobius"/>
    </source>
</evidence>
<evidence type="ECO:0008006" key="5">
    <source>
        <dbReference type="Google" id="ProtNLM"/>
    </source>
</evidence>
<feature type="region of interest" description="Disordered" evidence="1">
    <location>
        <begin position="239"/>
        <end position="261"/>
    </location>
</feature>
<feature type="transmembrane region" description="Helical" evidence="2">
    <location>
        <begin position="112"/>
        <end position="131"/>
    </location>
</feature>
<feature type="transmembrane region" description="Helical" evidence="2">
    <location>
        <begin position="12"/>
        <end position="35"/>
    </location>
</feature>
<accession>A0A1H0Y432</accession>
<feature type="transmembrane region" description="Helical" evidence="2">
    <location>
        <begin position="80"/>
        <end position="100"/>
    </location>
</feature>
<evidence type="ECO:0000313" key="3">
    <source>
        <dbReference type="EMBL" id="SDQ09873.1"/>
    </source>
</evidence>
<evidence type="ECO:0000313" key="4">
    <source>
        <dbReference type="Proteomes" id="UP000182690"/>
    </source>
</evidence>
<dbReference type="PANTHER" id="PTHR40761:SF1">
    <property type="entry name" value="CONSERVED INTEGRAL MEMBRANE ALANINE VALINE AND LEUCINE RICH PROTEIN-RELATED"/>
    <property type="match status" value="1"/>
</dbReference>
<organism evidence="3 4">
    <name type="scientific">Leucobacter chromiiresistens</name>
    <dbReference type="NCBI Taxonomy" id="1079994"/>
    <lineage>
        <taxon>Bacteria</taxon>
        <taxon>Bacillati</taxon>
        <taxon>Actinomycetota</taxon>
        <taxon>Actinomycetes</taxon>
        <taxon>Micrococcales</taxon>
        <taxon>Microbacteriaceae</taxon>
        <taxon>Leucobacter</taxon>
    </lineage>
</organism>
<dbReference type="PANTHER" id="PTHR40761">
    <property type="entry name" value="CONSERVED INTEGRAL MEMBRANE ALANINE VALINE AND LEUCINE RICH PROTEIN-RELATED"/>
    <property type="match status" value="1"/>
</dbReference>
<keyword evidence="2" id="KW-0472">Membrane</keyword>
<name>A0A1H0Y432_9MICO</name>